<accession>A0ABU0SDQ6</accession>
<dbReference type="CDD" id="cd00085">
    <property type="entry name" value="HNHc"/>
    <property type="match status" value="1"/>
</dbReference>
<sequence length="227" mass="25845">MFFTIIDEQWDILRTELTGPFTTQSFRLLLEDRFPQIWEKLVAKYGAGGKGSGNFYSPSNVLFNYLERKTRDGVLIKHGFAPSLIGWGANRVMQWELTNVVAPPPTQEDRKFIEGKPILRTHLVRERAQGLRAHVLNARKDVGLSCDLCLTTGDDLPDELRDAMFEVHHNEKPLAFSGETTTTLDALALLCASCHRVVHRLVSVRNEWFTVEQVKAELQLSMTDHRP</sequence>
<gene>
    <name evidence="1" type="ORF">QFZ34_003232</name>
</gene>
<evidence type="ECO:0000313" key="2">
    <source>
        <dbReference type="Proteomes" id="UP001237780"/>
    </source>
</evidence>
<dbReference type="InterPro" id="IPR003615">
    <property type="entry name" value="HNH_nuc"/>
</dbReference>
<evidence type="ECO:0008006" key="3">
    <source>
        <dbReference type="Google" id="ProtNLM"/>
    </source>
</evidence>
<dbReference type="RefSeq" id="WP_307282521.1">
    <property type="nucleotide sequence ID" value="NZ_JAUSZT010000003.1"/>
</dbReference>
<reference evidence="1 2" key="1">
    <citation type="submission" date="2023-07" db="EMBL/GenBank/DDBJ databases">
        <title>Comparative genomics of wheat-associated soil bacteria to identify genetic determinants of phenazine resistance.</title>
        <authorList>
            <person name="Mouncey N."/>
        </authorList>
    </citation>
    <scope>NUCLEOTIDE SEQUENCE [LARGE SCALE GENOMIC DNA]</scope>
    <source>
        <strain evidence="1 2">W4I11</strain>
    </source>
</reference>
<keyword evidence="2" id="KW-1185">Reference proteome</keyword>
<dbReference type="EMBL" id="JAUSZT010000003">
    <property type="protein sequence ID" value="MDQ0998050.1"/>
    <property type="molecule type" value="Genomic_DNA"/>
</dbReference>
<name>A0ABU0SDQ6_9HYPH</name>
<protein>
    <recommendedName>
        <fullName evidence="3">HNH domain-containing protein</fullName>
    </recommendedName>
</protein>
<comment type="caution">
    <text evidence="1">The sequence shown here is derived from an EMBL/GenBank/DDBJ whole genome shotgun (WGS) entry which is preliminary data.</text>
</comment>
<dbReference type="Proteomes" id="UP001237780">
    <property type="component" value="Unassembled WGS sequence"/>
</dbReference>
<proteinExistence type="predicted"/>
<organism evidence="1 2">
    <name type="scientific">Phyllobacterium ifriqiyense</name>
    <dbReference type="NCBI Taxonomy" id="314238"/>
    <lineage>
        <taxon>Bacteria</taxon>
        <taxon>Pseudomonadati</taxon>
        <taxon>Pseudomonadota</taxon>
        <taxon>Alphaproteobacteria</taxon>
        <taxon>Hyphomicrobiales</taxon>
        <taxon>Phyllobacteriaceae</taxon>
        <taxon>Phyllobacterium</taxon>
    </lineage>
</organism>
<evidence type="ECO:0000313" key="1">
    <source>
        <dbReference type="EMBL" id="MDQ0998050.1"/>
    </source>
</evidence>